<dbReference type="Proteomes" id="UP000789366">
    <property type="component" value="Unassembled WGS sequence"/>
</dbReference>
<feature type="non-terminal residue" evidence="1">
    <location>
        <position position="1"/>
    </location>
</feature>
<evidence type="ECO:0000313" key="2">
    <source>
        <dbReference type="Proteomes" id="UP000789366"/>
    </source>
</evidence>
<proteinExistence type="predicted"/>
<dbReference type="EMBL" id="CAJVPW010022465">
    <property type="protein sequence ID" value="CAG8697618.1"/>
    <property type="molecule type" value="Genomic_DNA"/>
</dbReference>
<organism evidence="1 2">
    <name type="scientific">Cetraspora pellucida</name>
    <dbReference type="NCBI Taxonomy" id="1433469"/>
    <lineage>
        <taxon>Eukaryota</taxon>
        <taxon>Fungi</taxon>
        <taxon>Fungi incertae sedis</taxon>
        <taxon>Mucoromycota</taxon>
        <taxon>Glomeromycotina</taxon>
        <taxon>Glomeromycetes</taxon>
        <taxon>Diversisporales</taxon>
        <taxon>Gigasporaceae</taxon>
        <taxon>Cetraspora</taxon>
    </lineage>
</organism>
<accession>A0ACA9PDE4</accession>
<gene>
    <name evidence="1" type="ORF">SPELUC_LOCUS11107</name>
</gene>
<name>A0ACA9PDE4_9GLOM</name>
<protein>
    <submittedName>
        <fullName evidence="1">8488_t:CDS:1</fullName>
    </submittedName>
</protein>
<comment type="caution">
    <text evidence="1">The sequence shown here is derived from an EMBL/GenBank/DDBJ whole genome shotgun (WGS) entry which is preliminary data.</text>
</comment>
<feature type="non-terminal residue" evidence="1">
    <location>
        <position position="55"/>
    </location>
</feature>
<sequence length="55" mass="5922">AANYGLSYCEATGLKSATSEAGFKIMAKLWLKAKAESHTSLIQAMILKAWLDSDS</sequence>
<evidence type="ECO:0000313" key="1">
    <source>
        <dbReference type="EMBL" id="CAG8697618.1"/>
    </source>
</evidence>
<keyword evidence="2" id="KW-1185">Reference proteome</keyword>
<reference evidence="1" key="1">
    <citation type="submission" date="2021-06" db="EMBL/GenBank/DDBJ databases">
        <authorList>
            <person name="Kallberg Y."/>
            <person name="Tangrot J."/>
            <person name="Rosling A."/>
        </authorList>
    </citation>
    <scope>NUCLEOTIDE SEQUENCE</scope>
    <source>
        <strain evidence="1">28 12/20/2015</strain>
    </source>
</reference>